<feature type="compositionally biased region" description="Low complexity" evidence="6">
    <location>
        <begin position="458"/>
        <end position="476"/>
    </location>
</feature>
<dbReference type="InterPro" id="IPR050493">
    <property type="entry name" value="FAD-dep_Monooxygenase_BioMet"/>
</dbReference>
<keyword evidence="10" id="KW-1185">Reference proteome</keyword>
<dbReference type="FunFam" id="3.50.50.60:FF:000115">
    <property type="entry name" value="Salicylate hydroxylase, putative"/>
    <property type="match status" value="1"/>
</dbReference>
<evidence type="ECO:0000256" key="2">
    <source>
        <dbReference type="ARBA" id="ARBA00022630"/>
    </source>
</evidence>
<dbReference type="GO" id="GO:0004497">
    <property type="term" value="F:monooxygenase activity"/>
    <property type="evidence" value="ECO:0007669"/>
    <property type="project" value="UniProtKB-KW"/>
</dbReference>
<keyword evidence="4" id="KW-0560">Oxidoreductase</keyword>
<evidence type="ECO:0000256" key="7">
    <source>
        <dbReference type="SAM" id="SignalP"/>
    </source>
</evidence>
<dbReference type="InterPro" id="IPR002938">
    <property type="entry name" value="FAD-bd"/>
</dbReference>
<dbReference type="Gene3D" id="3.50.50.60">
    <property type="entry name" value="FAD/NAD(P)-binding domain"/>
    <property type="match status" value="1"/>
</dbReference>
<dbReference type="OMA" id="YNIRSKQ"/>
<proteinExistence type="inferred from homology"/>
<dbReference type="STRING" id="742152.A0A2H3JFG1"/>
<evidence type="ECO:0000259" key="8">
    <source>
        <dbReference type="Pfam" id="PF01494"/>
    </source>
</evidence>
<accession>A0A2H3JFG1</accession>
<protein>
    <submittedName>
        <fullName evidence="9">FAD/NAD(P)-binding domain-containing protein</fullName>
    </submittedName>
</protein>
<dbReference type="PRINTS" id="PR00420">
    <property type="entry name" value="RNGMNOXGNASE"/>
</dbReference>
<evidence type="ECO:0000256" key="1">
    <source>
        <dbReference type="ARBA" id="ARBA00007992"/>
    </source>
</evidence>
<feature type="domain" description="FAD-binding" evidence="8">
    <location>
        <begin position="15"/>
        <end position="375"/>
    </location>
</feature>
<dbReference type="Proteomes" id="UP000218811">
    <property type="component" value="Unassembled WGS sequence"/>
</dbReference>
<feature type="chain" id="PRO_5013594827" evidence="7">
    <location>
        <begin position="29"/>
        <end position="539"/>
    </location>
</feature>
<evidence type="ECO:0000313" key="10">
    <source>
        <dbReference type="Proteomes" id="UP000218811"/>
    </source>
</evidence>
<name>A0A2H3JFG1_WOLCO</name>
<keyword evidence="5" id="KW-0503">Monooxygenase</keyword>
<feature type="signal peptide" evidence="7">
    <location>
        <begin position="1"/>
        <end position="28"/>
    </location>
</feature>
<organism evidence="9 10">
    <name type="scientific">Wolfiporia cocos (strain MD-104)</name>
    <name type="common">Brown rot fungus</name>
    <dbReference type="NCBI Taxonomy" id="742152"/>
    <lineage>
        <taxon>Eukaryota</taxon>
        <taxon>Fungi</taxon>
        <taxon>Dikarya</taxon>
        <taxon>Basidiomycota</taxon>
        <taxon>Agaricomycotina</taxon>
        <taxon>Agaricomycetes</taxon>
        <taxon>Polyporales</taxon>
        <taxon>Phaeolaceae</taxon>
        <taxon>Wolfiporia</taxon>
    </lineage>
</organism>
<evidence type="ECO:0000256" key="5">
    <source>
        <dbReference type="ARBA" id="ARBA00023033"/>
    </source>
</evidence>
<keyword evidence="2" id="KW-0285">Flavoprotein</keyword>
<keyword evidence="3" id="KW-0274">FAD</keyword>
<dbReference type="PANTHER" id="PTHR13789">
    <property type="entry name" value="MONOOXYGENASE"/>
    <property type="match status" value="1"/>
</dbReference>
<dbReference type="PANTHER" id="PTHR13789:SF147">
    <property type="entry name" value="PUTATIVE (AFU_ORTHOLOGUE AFUA_2G01950)-RELATED"/>
    <property type="match status" value="1"/>
</dbReference>
<dbReference type="SUPFAM" id="SSF51905">
    <property type="entry name" value="FAD/NAD(P)-binding domain"/>
    <property type="match status" value="1"/>
</dbReference>
<dbReference type="OrthoDB" id="9993796at2759"/>
<dbReference type="SUPFAM" id="SSF54373">
    <property type="entry name" value="FAD-linked reductases, C-terminal domain"/>
    <property type="match status" value="1"/>
</dbReference>
<gene>
    <name evidence="9" type="ORF">WOLCODRAFT_27922</name>
</gene>
<evidence type="ECO:0000313" key="9">
    <source>
        <dbReference type="EMBL" id="PCH35454.1"/>
    </source>
</evidence>
<evidence type="ECO:0000256" key="3">
    <source>
        <dbReference type="ARBA" id="ARBA00022827"/>
    </source>
</evidence>
<feature type="compositionally biased region" description="Acidic residues" evidence="6">
    <location>
        <begin position="482"/>
        <end position="493"/>
    </location>
</feature>
<comment type="similarity">
    <text evidence="1">Belongs to the paxM FAD-dependent monooxygenase family.</text>
</comment>
<reference evidence="9 10" key="1">
    <citation type="journal article" date="2012" name="Science">
        <title>The Paleozoic origin of enzymatic lignin decomposition reconstructed from 31 fungal genomes.</title>
        <authorList>
            <person name="Floudas D."/>
            <person name="Binder M."/>
            <person name="Riley R."/>
            <person name="Barry K."/>
            <person name="Blanchette R.A."/>
            <person name="Henrissat B."/>
            <person name="Martinez A.T."/>
            <person name="Otillar R."/>
            <person name="Spatafora J.W."/>
            <person name="Yadav J.S."/>
            <person name="Aerts A."/>
            <person name="Benoit I."/>
            <person name="Boyd A."/>
            <person name="Carlson A."/>
            <person name="Copeland A."/>
            <person name="Coutinho P.M."/>
            <person name="de Vries R.P."/>
            <person name="Ferreira P."/>
            <person name="Findley K."/>
            <person name="Foster B."/>
            <person name="Gaskell J."/>
            <person name="Glotzer D."/>
            <person name="Gorecki P."/>
            <person name="Heitman J."/>
            <person name="Hesse C."/>
            <person name="Hori C."/>
            <person name="Igarashi K."/>
            <person name="Jurgens J.A."/>
            <person name="Kallen N."/>
            <person name="Kersten P."/>
            <person name="Kohler A."/>
            <person name="Kuees U."/>
            <person name="Kumar T.K.A."/>
            <person name="Kuo A."/>
            <person name="LaButti K."/>
            <person name="Larrondo L.F."/>
            <person name="Lindquist E."/>
            <person name="Ling A."/>
            <person name="Lombard V."/>
            <person name="Lucas S."/>
            <person name="Lundell T."/>
            <person name="Martin R."/>
            <person name="McLaughlin D.J."/>
            <person name="Morgenstern I."/>
            <person name="Morin E."/>
            <person name="Murat C."/>
            <person name="Nagy L.G."/>
            <person name="Nolan M."/>
            <person name="Ohm R.A."/>
            <person name="Patyshakuliyeva A."/>
            <person name="Rokas A."/>
            <person name="Ruiz-Duenas F.J."/>
            <person name="Sabat G."/>
            <person name="Salamov A."/>
            <person name="Samejima M."/>
            <person name="Schmutz J."/>
            <person name="Slot J.C."/>
            <person name="St John F."/>
            <person name="Stenlid J."/>
            <person name="Sun H."/>
            <person name="Sun S."/>
            <person name="Syed K."/>
            <person name="Tsang A."/>
            <person name="Wiebenga A."/>
            <person name="Young D."/>
            <person name="Pisabarro A."/>
            <person name="Eastwood D.C."/>
            <person name="Martin F."/>
            <person name="Cullen D."/>
            <person name="Grigoriev I.V."/>
            <person name="Hibbett D.S."/>
        </authorList>
    </citation>
    <scope>NUCLEOTIDE SEQUENCE [LARGE SCALE GENOMIC DNA]</scope>
    <source>
        <strain evidence="9 10">MD-104</strain>
    </source>
</reference>
<sequence>MAPPPPAPAPLPLHILVVGCGLGGLAAAHTLSAAGHRVTLVESAPALGEVGAGIQVSPNVARLFARWGLAAALAAAAVEPAAIVLRRYSTGEHVGYTRLGRFADGFLGADTDAPDAAPGEWGDPYYNVHRADLHRMLYDLAAPHVELRLGAAVVDVDPAAPSVTLASGEVLRADVVVGADGVKSTVQRFVLGQTNPATATGDAVYRALIPAEHLLADPDLRGLVEHPEMTVWMGPQRHVVGYCIRNRELYNLVLAHPDDGSVESWTAEGSADTMRTQYADFEPRVRKLMTFVESTLKWRLMDRQPLPTWVHPAGSVVLLGDACHPMLPYRAQGAAMAFEDAAVLGRLFSHVSARAQIPHLLRAYEQLRHARASDTQASSRLNQRLFHLPDGPEQEARDAGMRRAAVGELKAVERARAEARAQMGEGSGPDGVDGVDGKGVNGKSHAEANGVSGGTNGVRGVNGVNGANGTNGTNGTAHTLETDGEDGDEEESTEGNPNQWADKRKTGTQFGYDADEEAERWWAEVGVRTVAPLVDGVSG</sequence>
<dbReference type="GO" id="GO:0071949">
    <property type="term" value="F:FAD binding"/>
    <property type="evidence" value="ECO:0007669"/>
    <property type="project" value="InterPro"/>
</dbReference>
<dbReference type="InterPro" id="IPR036188">
    <property type="entry name" value="FAD/NAD-bd_sf"/>
</dbReference>
<dbReference type="Pfam" id="PF01494">
    <property type="entry name" value="FAD_binding_3"/>
    <property type="match status" value="1"/>
</dbReference>
<evidence type="ECO:0000256" key="6">
    <source>
        <dbReference type="SAM" id="MobiDB-lite"/>
    </source>
</evidence>
<keyword evidence="7" id="KW-0732">Signal</keyword>
<dbReference type="AlphaFoldDB" id="A0A2H3JFG1"/>
<feature type="region of interest" description="Disordered" evidence="6">
    <location>
        <begin position="416"/>
        <end position="510"/>
    </location>
</feature>
<dbReference type="EMBL" id="KB467854">
    <property type="protein sequence ID" value="PCH35454.1"/>
    <property type="molecule type" value="Genomic_DNA"/>
</dbReference>
<evidence type="ECO:0000256" key="4">
    <source>
        <dbReference type="ARBA" id="ARBA00023002"/>
    </source>
</evidence>